<dbReference type="SUPFAM" id="SSF48452">
    <property type="entry name" value="TPR-like"/>
    <property type="match status" value="1"/>
</dbReference>
<keyword evidence="5" id="KW-0677">Repeat</keyword>
<dbReference type="PANTHER" id="PTHR11246:SF3">
    <property type="entry name" value="CROOKED NECK-LIKE PROTEIN 1"/>
    <property type="match status" value="1"/>
</dbReference>
<protein>
    <recommendedName>
        <fullName evidence="8">Pre-mRNA-splicing factor Syf1-like N-terminal HAT-repeats domain-containing protein</fullName>
    </recommendedName>
</protein>
<dbReference type="AlphaFoldDB" id="A0A0E0AAB8"/>
<reference evidence="9" key="2">
    <citation type="submission" date="2018-05" db="EMBL/GenBank/DDBJ databases">
        <title>OgluRS3 (Oryza glumaepatula Reference Sequence Version 3).</title>
        <authorList>
            <person name="Zhang J."/>
            <person name="Kudrna D."/>
            <person name="Lee S."/>
            <person name="Talag J."/>
            <person name="Welchert J."/>
            <person name="Wing R.A."/>
        </authorList>
    </citation>
    <scope>NUCLEOTIDE SEQUENCE [LARGE SCALE GENOMIC DNA]</scope>
</reference>
<dbReference type="InterPro" id="IPR045075">
    <property type="entry name" value="Syf1-like"/>
</dbReference>
<name>A0A0E0AAB8_9ORYZ</name>
<sequence>MALAIRAAAAGDMAPPSASDPTLGFLTKRDTEVKLPRATRVKNKTPASVQITAEQILREAQSGRSPRSKIADSVELSEYRLRRRKEFEDAIRRARWSVGAWVKYARWEERQGDFARARSVYERALDVAHRDHTLWRGVDMPNAESAYEPNVCDRAVSLLPWVDQDQLWYKYIHMEQVLGAVANARKVFELWMAWRPDAAGWNSYIKFELRYGEIERVRAIFERFVAEHPQPHTFIPHPVRKV</sequence>
<dbReference type="EnsemblPlants" id="OGLUM06G17870.3">
    <property type="protein sequence ID" value="OGLUM06G17870.3"/>
    <property type="gene ID" value="OGLUM06G17870"/>
</dbReference>
<keyword evidence="10" id="KW-1185">Reference proteome</keyword>
<dbReference type="Gramene" id="OGLUM06G17870.3">
    <property type="protein sequence ID" value="OGLUM06G17870.3"/>
    <property type="gene ID" value="OGLUM06G17870"/>
</dbReference>
<keyword evidence="4" id="KW-0747">Spliceosome</keyword>
<dbReference type="InterPro" id="IPR055433">
    <property type="entry name" value="HAT_Syf1-like_N"/>
</dbReference>
<evidence type="ECO:0000256" key="7">
    <source>
        <dbReference type="ARBA" id="ARBA00023242"/>
    </source>
</evidence>
<feature type="domain" description="Pre-mRNA-splicing factor Syf1-like N-terminal HAT-repeats" evidence="8">
    <location>
        <begin position="86"/>
        <end position="230"/>
    </location>
</feature>
<proteinExistence type="inferred from homology"/>
<evidence type="ECO:0000256" key="3">
    <source>
        <dbReference type="ARBA" id="ARBA00022664"/>
    </source>
</evidence>
<dbReference type="GO" id="GO:0000245">
    <property type="term" value="P:spliceosomal complex assembly"/>
    <property type="evidence" value="ECO:0007669"/>
    <property type="project" value="TreeGrafter"/>
</dbReference>
<dbReference type="Proteomes" id="UP000026961">
    <property type="component" value="Chromosome 6"/>
</dbReference>
<evidence type="ECO:0000256" key="4">
    <source>
        <dbReference type="ARBA" id="ARBA00022728"/>
    </source>
</evidence>
<dbReference type="HOGENOM" id="CLU_1148759_0_0_1"/>
<evidence type="ECO:0000256" key="5">
    <source>
        <dbReference type="ARBA" id="ARBA00022737"/>
    </source>
</evidence>
<evidence type="ECO:0000256" key="1">
    <source>
        <dbReference type="ARBA" id="ARBA00004123"/>
    </source>
</evidence>
<evidence type="ECO:0000256" key="2">
    <source>
        <dbReference type="ARBA" id="ARBA00008644"/>
    </source>
</evidence>
<keyword evidence="6" id="KW-0508">mRNA splicing</keyword>
<dbReference type="PANTHER" id="PTHR11246">
    <property type="entry name" value="PRE-MRNA SPLICING FACTOR"/>
    <property type="match status" value="1"/>
</dbReference>
<comment type="similarity">
    <text evidence="2">Belongs to the crooked-neck family.</text>
</comment>
<dbReference type="GO" id="GO:0000974">
    <property type="term" value="C:Prp19 complex"/>
    <property type="evidence" value="ECO:0007669"/>
    <property type="project" value="TreeGrafter"/>
</dbReference>
<evidence type="ECO:0000259" key="8">
    <source>
        <dbReference type="Pfam" id="PF23233"/>
    </source>
</evidence>
<organism evidence="9">
    <name type="scientific">Oryza glumipatula</name>
    <dbReference type="NCBI Taxonomy" id="40148"/>
    <lineage>
        <taxon>Eukaryota</taxon>
        <taxon>Viridiplantae</taxon>
        <taxon>Streptophyta</taxon>
        <taxon>Embryophyta</taxon>
        <taxon>Tracheophyta</taxon>
        <taxon>Spermatophyta</taxon>
        <taxon>Magnoliopsida</taxon>
        <taxon>Liliopsida</taxon>
        <taxon>Poales</taxon>
        <taxon>Poaceae</taxon>
        <taxon>BOP clade</taxon>
        <taxon>Oryzoideae</taxon>
        <taxon>Oryzeae</taxon>
        <taxon>Oryzinae</taxon>
        <taxon>Oryza</taxon>
    </lineage>
</organism>
<dbReference type="GO" id="GO:0071007">
    <property type="term" value="C:U2-type catalytic step 2 spliceosome"/>
    <property type="evidence" value="ECO:0007669"/>
    <property type="project" value="TreeGrafter"/>
</dbReference>
<dbReference type="GO" id="GO:0071011">
    <property type="term" value="C:precatalytic spliceosome"/>
    <property type="evidence" value="ECO:0007669"/>
    <property type="project" value="TreeGrafter"/>
</dbReference>
<evidence type="ECO:0000256" key="6">
    <source>
        <dbReference type="ARBA" id="ARBA00023187"/>
    </source>
</evidence>
<accession>A0A0E0AAB8</accession>
<dbReference type="InterPro" id="IPR003107">
    <property type="entry name" value="HAT"/>
</dbReference>
<dbReference type="Pfam" id="PF23233">
    <property type="entry name" value="HAT_Syf1_CNRKL1_N"/>
    <property type="match status" value="1"/>
</dbReference>
<dbReference type="Gene3D" id="1.25.40.10">
    <property type="entry name" value="Tetratricopeptide repeat domain"/>
    <property type="match status" value="2"/>
</dbReference>
<dbReference type="InterPro" id="IPR011990">
    <property type="entry name" value="TPR-like_helical_dom_sf"/>
</dbReference>
<keyword evidence="3" id="KW-0507">mRNA processing</keyword>
<dbReference type="GO" id="GO:0071014">
    <property type="term" value="C:post-mRNA release spliceosomal complex"/>
    <property type="evidence" value="ECO:0007669"/>
    <property type="project" value="TreeGrafter"/>
</dbReference>
<reference evidence="9" key="1">
    <citation type="submission" date="2015-04" db="UniProtKB">
        <authorList>
            <consortium name="EnsemblPlants"/>
        </authorList>
    </citation>
    <scope>IDENTIFICATION</scope>
</reference>
<evidence type="ECO:0000313" key="9">
    <source>
        <dbReference type="EnsemblPlants" id="OGLUM06G17870.3"/>
    </source>
</evidence>
<evidence type="ECO:0000313" key="10">
    <source>
        <dbReference type="Proteomes" id="UP000026961"/>
    </source>
</evidence>
<comment type="subcellular location">
    <subcellularLocation>
        <location evidence="1">Nucleus</location>
    </subcellularLocation>
</comment>
<keyword evidence="7" id="KW-0539">Nucleus</keyword>
<dbReference type="SMART" id="SM00386">
    <property type="entry name" value="HAT"/>
    <property type="match status" value="4"/>
</dbReference>